<dbReference type="PANTHER" id="PTHR47200:SF2">
    <property type="entry name" value="THYLAKOID LUMENAL 15 KDA PROTEIN 1, CHLOROPLASTIC"/>
    <property type="match status" value="1"/>
</dbReference>
<accession>A0A2K3CUL8</accession>
<sequence length="205" mass="21036">MALRAPSSRVACSTSSAAKGSCGRSRLVVACQVTKEQRAPLPQQLAAGLLAVTSAAALALTVAPMDAAAVSGGGGPSEGLAGKNLTGQDLRKLKLTKANLRQTNLTGANLEGVSLFGSLSEGAVFKGANLRNADLESGNYEDADFSDAILEGAFVNNAQFVRVNIKGSDWTDVVLRKDIQKALCAIADGVNPTTGVSTRESLMCP</sequence>
<dbReference type="Pfam" id="PF00805">
    <property type="entry name" value="Pentapeptide"/>
    <property type="match status" value="2"/>
</dbReference>
<dbReference type="InterPro" id="IPR044213">
    <property type="entry name" value="At2g44920-like"/>
</dbReference>
<dbReference type="OMA" id="ETLECDY"/>
<gene>
    <name evidence="1" type="ORF">CHLRE_16g687300v5</name>
</gene>
<dbReference type="Gene3D" id="2.160.20.80">
    <property type="entry name" value="E3 ubiquitin-protein ligase SopA"/>
    <property type="match status" value="1"/>
</dbReference>
<dbReference type="RefSeq" id="XP_001692102.2">
    <property type="nucleotide sequence ID" value="XM_001692050.2"/>
</dbReference>
<dbReference type="SUPFAM" id="SSF141571">
    <property type="entry name" value="Pentapeptide repeat-like"/>
    <property type="match status" value="1"/>
</dbReference>
<reference evidence="1 2" key="1">
    <citation type="journal article" date="2007" name="Science">
        <title>The Chlamydomonas genome reveals the evolution of key animal and plant functions.</title>
        <authorList>
            <person name="Merchant S.S."/>
            <person name="Prochnik S.E."/>
            <person name="Vallon O."/>
            <person name="Harris E.H."/>
            <person name="Karpowicz S.J."/>
            <person name="Witman G.B."/>
            <person name="Terry A."/>
            <person name="Salamov A."/>
            <person name="Fritz-Laylin L.K."/>
            <person name="Marechal-Drouard L."/>
            <person name="Marshall W.F."/>
            <person name="Qu L.H."/>
            <person name="Nelson D.R."/>
            <person name="Sanderfoot A.A."/>
            <person name="Spalding M.H."/>
            <person name="Kapitonov V.V."/>
            <person name="Ren Q."/>
            <person name="Ferris P."/>
            <person name="Lindquist E."/>
            <person name="Shapiro H."/>
            <person name="Lucas S.M."/>
            <person name="Grimwood J."/>
            <person name="Schmutz J."/>
            <person name="Cardol P."/>
            <person name="Cerutti H."/>
            <person name="Chanfreau G."/>
            <person name="Chen C.L."/>
            <person name="Cognat V."/>
            <person name="Croft M.T."/>
            <person name="Dent R."/>
            <person name="Dutcher S."/>
            <person name="Fernandez E."/>
            <person name="Fukuzawa H."/>
            <person name="Gonzalez-Ballester D."/>
            <person name="Gonzalez-Halphen D."/>
            <person name="Hallmann A."/>
            <person name="Hanikenne M."/>
            <person name="Hippler M."/>
            <person name="Inwood W."/>
            <person name="Jabbari K."/>
            <person name="Kalanon M."/>
            <person name="Kuras R."/>
            <person name="Lefebvre P.A."/>
            <person name="Lemaire S.D."/>
            <person name="Lobanov A.V."/>
            <person name="Lohr M."/>
            <person name="Manuell A."/>
            <person name="Meier I."/>
            <person name="Mets L."/>
            <person name="Mittag M."/>
            <person name="Mittelmeier T."/>
            <person name="Moroney J.V."/>
            <person name="Moseley J."/>
            <person name="Napoli C."/>
            <person name="Nedelcu A.M."/>
            <person name="Niyogi K."/>
            <person name="Novoselov S.V."/>
            <person name="Paulsen I.T."/>
            <person name="Pazour G."/>
            <person name="Purton S."/>
            <person name="Ral J.P."/>
            <person name="Riano-Pachon D.M."/>
            <person name="Riekhof W."/>
            <person name="Rymarquis L."/>
            <person name="Schroda M."/>
            <person name="Stern D."/>
            <person name="Umen J."/>
            <person name="Willows R."/>
            <person name="Wilson N."/>
            <person name="Zimmer S.L."/>
            <person name="Allmer J."/>
            <person name="Balk J."/>
            <person name="Bisova K."/>
            <person name="Chen C.J."/>
            <person name="Elias M."/>
            <person name="Gendler K."/>
            <person name="Hauser C."/>
            <person name="Lamb M.R."/>
            <person name="Ledford H."/>
            <person name="Long J.C."/>
            <person name="Minagawa J."/>
            <person name="Page M.D."/>
            <person name="Pan J."/>
            <person name="Pootakham W."/>
            <person name="Roje S."/>
            <person name="Rose A."/>
            <person name="Stahlberg E."/>
            <person name="Terauchi A.M."/>
            <person name="Yang P."/>
            <person name="Ball S."/>
            <person name="Bowler C."/>
            <person name="Dieckmann C.L."/>
            <person name="Gladyshev V.N."/>
            <person name="Green P."/>
            <person name="Jorgensen R."/>
            <person name="Mayfield S."/>
            <person name="Mueller-Roeber B."/>
            <person name="Rajamani S."/>
            <person name="Sayre R.T."/>
            <person name="Brokstein P."/>
            <person name="Dubchak I."/>
            <person name="Goodstein D."/>
            <person name="Hornick L."/>
            <person name="Huang Y.W."/>
            <person name="Jhaveri J."/>
            <person name="Luo Y."/>
            <person name="Martinez D."/>
            <person name="Ngau W.C."/>
            <person name="Otillar B."/>
            <person name="Poliakov A."/>
            <person name="Porter A."/>
            <person name="Szajkowski L."/>
            <person name="Werner G."/>
            <person name="Zhou K."/>
            <person name="Grigoriev I.V."/>
            <person name="Rokhsar D.S."/>
            <person name="Grossman A.R."/>
        </authorList>
    </citation>
    <scope>NUCLEOTIDE SEQUENCE [LARGE SCALE GENOMIC DNA]</scope>
    <source>
        <strain evidence="2">CC-503</strain>
    </source>
</reference>
<dbReference type="Gramene" id="PNW71983">
    <property type="protein sequence ID" value="PNW71983"/>
    <property type="gene ID" value="CHLRE_16g687300v5"/>
</dbReference>
<dbReference type="KEGG" id="cre:CHLRE_16g687300v5"/>
<dbReference type="GeneID" id="5717662"/>
<dbReference type="PaxDb" id="3055-EDP04592"/>
<dbReference type="InParanoid" id="A0A2K3CUL8"/>
<name>A0A2K3CUL8_CHLRE</name>
<evidence type="ECO:0000313" key="1">
    <source>
        <dbReference type="EMBL" id="PNW71983.1"/>
    </source>
</evidence>
<organism evidence="1 2">
    <name type="scientific">Chlamydomonas reinhardtii</name>
    <name type="common">Chlamydomonas smithii</name>
    <dbReference type="NCBI Taxonomy" id="3055"/>
    <lineage>
        <taxon>Eukaryota</taxon>
        <taxon>Viridiplantae</taxon>
        <taxon>Chlorophyta</taxon>
        <taxon>core chlorophytes</taxon>
        <taxon>Chlorophyceae</taxon>
        <taxon>CS clade</taxon>
        <taxon>Chlamydomonadales</taxon>
        <taxon>Chlamydomonadaceae</taxon>
        <taxon>Chlamydomonas</taxon>
    </lineage>
</organism>
<keyword evidence="2" id="KW-1185">Reference proteome</keyword>
<evidence type="ECO:0000313" key="2">
    <source>
        <dbReference type="Proteomes" id="UP000006906"/>
    </source>
</evidence>
<proteinExistence type="predicted"/>
<dbReference type="Proteomes" id="UP000006906">
    <property type="component" value="Chromosome 16"/>
</dbReference>
<dbReference type="ExpressionAtlas" id="A0A2K3CUL8">
    <property type="expression patterns" value="baseline"/>
</dbReference>
<dbReference type="OrthoDB" id="9989223at2759"/>
<protein>
    <submittedName>
        <fullName evidence="1">Uncharacterized protein</fullName>
    </submittedName>
</protein>
<dbReference type="STRING" id="3055.A0A2K3CUL8"/>
<dbReference type="EMBL" id="CM008977">
    <property type="protein sequence ID" value="PNW71983.1"/>
    <property type="molecule type" value="Genomic_DNA"/>
</dbReference>
<dbReference type="PANTHER" id="PTHR47200">
    <property type="entry name" value="THYLAKOID LUMENAL 15 KDA PROTEIN 1, CHLOROPLASTIC"/>
    <property type="match status" value="1"/>
</dbReference>
<dbReference type="AlphaFoldDB" id="A0A2K3CUL8"/>
<dbReference type="InterPro" id="IPR001646">
    <property type="entry name" value="5peptide_repeat"/>
</dbReference>